<keyword evidence="5 10" id="KW-0418">Kinase</keyword>
<name>A0ABW0M203_9BACL</name>
<dbReference type="EMBL" id="JBHSMH010000118">
    <property type="protein sequence ID" value="MFC5472174.1"/>
    <property type="molecule type" value="Genomic_DNA"/>
</dbReference>
<dbReference type="GO" id="GO:0004715">
    <property type="term" value="F:non-membrane spanning protein tyrosine kinase activity"/>
    <property type="evidence" value="ECO:0007669"/>
    <property type="project" value="UniProtKB-EC"/>
</dbReference>
<evidence type="ECO:0000256" key="7">
    <source>
        <dbReference type="ARBA" id="ARBA00023137"/>
    </source>
</evidence>
<keyword evidence="7" id="KW-0829">Tyrosine-protein kinase</keyword>
<dbReference type="InterPro" id="IPR027417">
    <property type="entry name" value="P-loop_NTPase"/>
</dbReference>
<evidence type="ECO:0000256" key="3">
    <source>
        <dbReference type="ARBA" id="ARBA00022679"/>
    </source>
</evidence>
<keyword evidence="6" id="KW-0067">ATP-binding</keyword>
<keyword evidence="3 10" id="KW-0808">Transferase</keyword>
<evidence type="ECO:0000256" key="5">
    <source>
        <dbReference type="ARBA" id="ARBA00022777"/>
    </source>
</evidence>
<dbReference type="PANTHER" id="PTHR32309">
    <property type="entry name" value="TYROSINE-PROTEIN KINASE"/>
    <property type="match status" value="1"/>
</dbReference>
<proteinExistence type="inferred from homology"/>
<evidence type="ECO:0000256" key="8">
    <source>
        <dbReference type="ARBA" id="ARBA00051245"/>
    </source>
</evidence>
<dbReference type="Gene3D" id="3.40.50.300">
    <property type="entry name" value="P-loop containing nucleotide triphosphate hydrolases"/>
    <property type="match status" value="1"/>
</dbReference>
<dbReference type="InterPro" id="IPR025669">
    <property type="entry name" value="AAA_dom"/>
</dbReference>
<evidence type="ECO:0000256" key="6">
    <source>
        <dbReference type="ARBA" id="ARBA00022840"/>
    </source>
</evidence>
<dbReference type="InterPro" id="IPR050445">
    <property type="entry name" value="Bact_polysacc_biosynth/exp"/>
</dbReference>
<feature type="domain" description="AAA" evidence="9">
    <location>
        <begin position="57"/>
        <end position="185"/>
    </location>
</feature>
<dbReference type="SUPFAM" id="SSF52540">
    <property type="entry name" value="P-loop containing nucleoside triphosphate hydrolases"/>
    <property type="match status" value="1"/>
</dbReference>
<dbReference type="RefSeq" id="WP_209749060.1">
    <property type="nucleotide sequence ID" value="NZ_JBHSMH010000118.1"/>
</dbReference>
<evidence type="ECO:0000256" key="2">
    <source>
        <dbReference type="ARBA" id="ARBA00011903"/>
    </source>
</evidence>
<gene>
    <name evidence="10" type="ORF">ACFPPD_26170</name>
</gene>
<evidence type="ECO:0000256" key="4">
    <source>
        <dbReference type="ARBA" id="ARBA00022741"/>
    </source>
</evidence>
<comment type="similarity">
    <text evidence="1">Belongs to the CpsD/CapB family.</text>
</comment>
<dbReference type="Proteomes" id="UP001596105">
    <property type="component" value="Unassembled WGS sequence"/>
</dbReference>
<comment type="caution">
    <text evidence="10">The sequence shown here is derived from an EMBL/GenBank/DDBJ whole genome shotgun (WGS) entry which is preliminary data.</text>
</comment>
<keyword evidence="11" id="KW-1185">Reference proteome</keyword>
<keyword evidence="4" id="KW-0547">Nucleotide-binding</keyword>
<evidence type="ECO:0000313" key="10">
    <source>
        <dbReference type="EMBL" id="MFC5472174.1"/>
    </source>
</evidence>
<reference evidence="11" key="1">
    <citation type="journal article" date="2019" name="Int. J. Syst. Evol. Microbiol.">
        <title>The Global Catalogue of Microorganisms (GCM) 10K type strain sequencing project: providing services to taxonomists for standard genome sequencing and annotation.</title>
        <authorList>
            <consortium name="The Broad Institute Genomics Platform"/>
            <consortium name="The Broad Institute Genome Sequencing Center for Infectious Disease"/>
            <person name="Wu L."/>
            <person name="Ma J."/>
        </authorList>
    </citation>
    <scope>NUCLEOTIDE SEQUENCE [LARGE SCALE GENOMIC DNA]</scope>
    <source>
        <strain evidence="11">CCUG 57113</strain>
    </source>
</reference>
<dbReference type="InterPro" id="IPR005702">
    <property type="entry name" value="Wzc-like_C"/>
</dbReference>
<dbReference type="Pfam" id="PF13614">
    <property type="entry name" value="AAA_31"/>
    <property type="match status" value="1"/>
</dbReference>
<evidence type="ECO:0000313" key="11">
    <source>
        <dbReference type="Proteomes" id="UP001596105"/>
    </source>
</evidence>
<comment type="catalytic activity">
    <reaction evidence="8">
        <text>L-tyrosyl-[protein] + ATP = O-phospho-L-tyrosyl-[protein] + ADP + H(+)</text>
        <dbReference type="Rhea" id="RHEA:10596"/>
        <dbReference type="Rhea" id="RHEA-COMP:10136"/>
        <dbReference type="Rhea" id="RHEA-COMP:20101"/>
        <dbReference type="ChEBI" id="CHEBI:15378"/>
        <dbReference type="ChEBI" id="CHEBI:30616"/>
        <dbReference type="ChEBI" id="CHEBI:46858"/>
        <dbReference type="ChEBI" id="CHEBI:61978"/>
        <dbReference type="ChEBI" id="CHEBI:456216"/>
        <dbReference type="EC" id="2.7.10.2"/>
    </reaction>
</comment>
<dbReference type="CDD" id="cd05387">
    <property type="entry name" value="BY-kinase"/>
    <property type="match status" value="1"/>
</dbReference>
<dbReference type="EC" id="2.7.10.2" evidence="2"/>
<protein>
    <recommendedName>
        <fullName evidence="2">non-specific protein-tyrosine kinase</fullName>
        <ecNumber evidence="2">2.7.10.2</ecNumber>
    </recommendedName>
</protein>
<accession>A0ABW0M203</accession>
<sequence>MSVSTGKNKYKYRLVSHYNSNPIITEAYRTLRTNIQFASGNHEIKTLLVTSTIPNEGKSTTISNLAMTYAEMNKKVLLIDADLRRPTLHRIFSSSTRFGLSNLLTNQCKLEDAITETFVPNLSLITSGPLISNPYELLGSNRVEELLNQLKPLYDMILIDSSPVLAVSDSQLLSVKCDGVLYVINYGKVKRAAAQKAITSLSHAEANVLGVVINNKKRIDHEAAYY</sequence>
<organism evidence="10 11">
    <name type="scientific">Cohnella suwonensis</name>
    <dbReference type="NCBI Taxonomy" id="696072"/>
    <lineage>
        <taxon>Bacteria</taxon>
        <taxon>Bacillati</taxon>
        <taxon>Bacillota</taxon>
        <taxon>Bacilli</taxon>
        <taxon>Bacillales</taxon>
        <taxon>Paenibacillaceae</taxon>
        <taxon>Cohnella</taxon>
    </lineage>
</organism>
<evidence type="ECO:0000259" key="9">
    <source>
        <dbReference type="Pfam" id="PF13614"/>
    </source>
</evidence>
<dbReference type="NCBIfam" id="TIGR01007">
    <property type="entry name" value="eps_fam"/>
    <property type="match status" value="1"/>
</dbReference>
<evidence type="ECO:0000256" key="1">
    <source>
        <dbReference type="ARBA" id="ARBA00007316"/>
    </source>
</evidence>
<dbReference type="PANTHER" id="PTHR32309:SF13">
    <property type="entry name" value="FERRIC ENTEROBACTIN TRANSPORT PROTEIN FEPE"/>
    <property type="match status" value="1"/>
</dbReference>